<dbReference type="CDD" id="cd02440">
    <property type="entry name" value="AdoMet_MTases"/>
    <property type="match status" value="1"/>
</dbReference>
<protein>
    <recommendedName>
        <fullName evidence="4">Protein-L-isoaspartate O-methyltransferase</fullName>
        <ecNumber evidence="3">2.1.1.77</ecNumber>
    </recommendedName>
    <alternativeName>
        <fullName evidence="11">L-isoaspartyl protein carboxyl methyltransferase</fullName>
    </alternativeName>
    <alternativeName>
        <fullName evidence="9">Protein L-isoaspartyl methyltransferase</fullName>
    </alternativeName>
    <alternativeName>
        <fullName evidence="10">Protein-beta-aspartate methyltransferase</fullName>
    </alternativeName>
</protein>
<dbReference type="InterPro" id="IPR027573">
    <property type="entry name" value="Methyltran_FxLD"/>
</dbReference>
<dbReference type="RefSeq" id="WP_203913788.1">
    <property type="nucleotide sequence ID" value="NZ_BONY01000083.1"/>
</dbReference>
<evidence type="ECO:0000313" key="12">
    <source>
        <dbReference type="EMBL" id="GIH10067.1"/>
    </source>
</evidence>
<dbReference type="Gene3D" id="3.40.50.150">
    <property type="entry name" value="Vaccinia Virus protein VP39"/>
    <property type="match status" value="1"/>
</dbReference>
<name>A0A8J3QHD9_9ACTN</name>
<evidence type="ECO:0000256" key="2">
    <source>
        <dbReference type="ARBA" id="ARBA00005369"/>
    </source>
</evidence>
<dbReference type="NCBIfam" id="TIGR04364">
    <property type="entry name" value="methyltran_FxLD"/>
    <property type="match status" value="1"/>
</dbReference>
<dbReference type="EC" id="2.1.1.77" evidence="3"/>
<evidence type="ECO:0000256" key="9">
    <source>
        <dbReference type="ARBA" id="ARBA00030757"/>
    </source>
</evidence>
<organism evidence="12 13">
    <name type="scientific">Rhizocola hellebori</name>
    <dbReference type="NCBI Taxonomy" id="1392758"/>
    <lineage>
        <taxon>Bacteria</taxon>
        <taxon>Bacillati</taxon>
        <taxon>Actinomycetota</taxon>
        <taxon>Actinomycetes</taxon>
        <taxon>Micromonosporales</taxon>
        <taxon>Micromonosporaceae</taxon>
        <taxon>Rhizocola</taxon>
    </lineage>
</organism>
<comment type="similarity">
    <text evidence="2">Belongs to the methyltransferase superfamily. L-isoaspartyl/D-aspartyl protein methyltransferase family.</text>
</comment>
<dbReference type="Pfam" id="PF01135">
    <property type="entry name" value="PCMT"/>
    <property type="match status" value="1"/>
</dbReference>
<evidence type="ECO:0000256" key="11">
    <source>
        <dbReference type="ARBA" id="ARBA00031350"/>
    </source>
</evidence>
<dbReference type="PANTHER" id="PTHR11579:SF0">
    <property type="entry name" value="PROTEIN-L-ISOASPARTATE(D-ASPARTATE) O-METHYLTRANSFERASE"/>
    <property type="match status" value="1"/>
</dbReference>
<dbReference type="GO" id="GO:0005737">
    <property type="term" value="C:cytoplasm"/>
    <property type="evidence" value="ECO:0007669"/>
    <property type="project" value="UniProtKB-SubCell"/>
</dbReference>
<dbReference type="GO" id="GO:0032259">
    <property type="term" value="P:methylation"/>
    <property type="evidence" value="ECO:0007669"/>
    <property type="project" value="UniProtKB-KW"/>
</dbReference>
<evidence type="ECO:0000256" key="4">
    <source>
        <dbReference type="ARBA" id="ARBA00013346"/>
    </source>
</evidence>
<dbReference type="SUPFAM" id="SSF53335">
    <property type="entry name" value="S-adenosyl-L-methionine-dependent methyltransferases"/>
    <property type="match status" value="1"/>
</dbReference>
<dbReference type="EMBL" id="BONY01000083">
    <property type="protein sequence ID" value="GIH10067.1"/>
    <property type="molecule type" value="Genomic_DNA"/>
</dbReference>
<evidence type="ECO:0000256" key="3">
    <source>
        <dbReference type="ARBA" id="ARBA00011890"/>
    </source>
</evidence>
<dbReference type="AlphaFoldDB" id="A0A8J3QHD9"/>
<evidence type="ECO:0000256" key="1">
    <source>
        <dbReference type="ARBA" id="ARBA00004496"/>
    </source>
</evidence>
<reference evidence="12" key="1">
    <citation type="submission" date="2021-01" db="EMBL/GenBank/DDBJ databases">
        <title>Whole genome shotgun sequence of Rhizocola hellebori NBRC 109834.</title>
        <authorList>
            <person name="Komaki H."/>
            <person name="Tamura T."/>
        </authorList>
    </citation>
    <scope>NUCLEOTIDE SEQUENCE</scope>
    <source>
        <strain evidence="12">NBRC 109834</strain>
    </source>
</reference>
<evidence type="ECO:0000256" key="8">
    <source>
        <dbReference type="ARBA" id="ARBA00022691"/>
    </source>
</evidence>
<evidence type="ECO:0000256" key="7">
    <source>
        <dbReference type="ARBA" id="ARBA00022679"/>
    </source>
</evidence>
<comment type="caution">
    <text evidence="12">The sequence shown here is derived from an EMBL/GenBank/DDBJ whole genome shotgun (WGS) entry which is preliminary data.</text>
</comment>
<comment type="subcellular location">
    <subcellularLocation>
        <location evidence="1">Cytoplasm</location>
    </subcellularLocation>
</comment>
<dbReference type="PANTHER" id="PTHR11579">
    <property type="entry name" value="PROTEIN-L-ISOASPARTATE O-METHYLTRANSFERASE"/>
    <property type="match status" value="1"/>
</dbReference>
<dbReference type="GO" id="GO:0004719">
    <property type="term" value="F:protein-L-isoaspartate (D-aspartate) O-methyltransferase activity"/>
    <property type="evidence" value="ECO:0007669"/>
    <property type="project" value="UniProtKB-EC"/>
</dbReference>
<keyword evidence="6" id="KW-0489">Methyltransferase</keyword>
<evidence type="ECO:0000313" key="13">
    <source>
        <dbReference type="Proteomes" id="UP000612899"/>
    </source>
</evidence>
<keyword evidence="13" id="KW-1185">Reference proteome</keyword>
<keyword evidence="5" id="KW-0963">Cytoplasm</keyword>
<dbReference type="InterPro" id="IPR029063">
    <property type="entry name" value="SAM-dependent_MTases_sf"/>
</dbReference>
<keyword evidence="7" id="KW-0808">Transferase</keyword>
<gene>
    <name evidence="12" type="ORF">Rhe02_81340</name>
</gene>
<proteinExistence type="inferred from homology"/>
<keyword evidence="8" id="KW-0949">S-adenosyl-L-methionine</keyword>
<evidence type="ECO:0000256" key="6">
    <source>
        <dbReference type="ARBA" id="ARBA00022603"/>
    </source>
</evidence>
<evidence type="ECO:0000256" key="10">
    <source>
        <dbReference type="ARBA" id="ARBA00031323"/>
    </source>
</evidence>
<dbReference type="InterPro" id="IPR000682">
    <property type="entry name" value="PCMT"/>
</dbReference>
<sequence>MNVSTEGNQGIRDAMVDQIMADHEARGLRLPRQVEAALRTVPRELFALPGTALIDVYHHDKPLITKRRGDETISSVSAAWLQAAMLGQAYNALGSLDGKHVLEIGSGGYNAALLSELTGPQGSVTTVDIDSDVAGRAQECLAEAGYPDVTVVCADASEPIDPPRFYDLIIVTAGAWDIPAAWTSQLAETGVLVVPMRTFGLTRSWALARNGDRLTSRSQLMCGFVAMQGSSAYELRYADIAPGVHLRLDEGEHADPQAIGTLLELPQELAWAGVSLAPRTVLADLDLWLATRVASEGGQFLVLTAQEEAIESGVVSPSWRFGTPATFAAGTFGYRSDVRWTGDRFDLGARAHGPEAATTAQQLIEHMRAWVEAGTPSPTLHAAPAKTPDGDLPAGTVLDKRHRRLVLTFTPA</sequence>
<accession>A0A8J3QHD9</accession>
<dbReference type="Proteomes" id="UP000612899">
    <property type="component" value="Unassembled WGS sequence"/>
</dbReference>
<evidence type="ECO:0000256" key="5">
    <source>
        <dbReference type="ARBA" id="ARBA00022490"/>
    </source>
</evidence>